<name>W7YLK4_9BACT</name>
<proteinExistence type="predicted"/>
<organism evidence="1 2">
    <name type="scientific">Saccharicrinis fermentans DSM 9555 = JCM 21142</name>
    <dbReference type="NCBI Taxonomy" id="869213"/>
    <lineage>
        <taxon>Bacteria</taxon>
        <taxon>Pseudomonadati</taxon>
        <taxon>Bacteroidota</taxon>
        <taxon>Bacteroidia</taxon>
        <taxon>Marinilabiliales</taxon>
        <taxon>Marinilabiliaceae</taxon>
        <taxon>Saccharicrinis</taxon>
    </lineage>
</organism>
<dbReference type="eggNOG" id="ENOG50334TM">
    <property type="taxonomic scope" value="Bacteria"/>
</dbReference>
<sequence length="184" mass="21787">MRKESVKSLILLFFTFFSIGLTHFSCKDTSDIVETKDGIYQLSSITDTLHYLQIKTDSTFDQWELPYPIYQFQVGDIDNNGIQDLMVGVIKTTRFDRLFSKRLFIFQNYQGCVRPLWLGSRLSNPLIDFKFVNVHEGARIWSVELDKDDTYQVVEYKWHSFGLDYTKHIKKEIPLKEAYKFLNR</sequence>
<dbReference type="STRING" id="869213.GCA_000517085_01159"/>
<dbReference type="EMBL" id="BAMD01000089">
    <property type="protein sequence ID" value="GAF05471.1"/>
    <property type="molecule type" value="Genomic_DNA"/>
</dbReference>
<dbReference type="OrthoDB" id="1707115at2"/>
<dbReference type="Proteomes" id="UP000019402">
    <property type="component" value="Unassembled WGS sequence"/>
</dbReference>
<gene>
    <name evidence="1" type="ORF">JCM21142_104206</name>
</gene>
<keyword evidence="2" id="KW-1185">Reference proteome</keyword>
<reference evidence="1 2" key="1">
    <citation type="journal article" date="2014" name="Genome Announc.">
        <title>Draft Genome Sequence of Cytophaga fermentans JCM 21142T, a Facultative Anaerobe Isolated from Marine Mud.</title>
        <authorList>
            <person name="Starns D."/>
            <person name="Oshima K."/>
            <person name="Suda W."/>
            <person name="Iino T."/>
            <person name="Yuki M."/>
            <person name="Inoue J."/>
            <person name="Kitamura K."/>
            <person name="Iida T."/>
            <person name="Darby A."/>
            <person name="Hattori M."/>
            <person name="Ohkuma M."/>
        </authorList>
    </citation>
    <scope>NUCLEOTIDE SEQUENCE [LARGE SCALE GENOMIC DNA]</scope>
    <source>
        <strain evidence="1 2">JCM 21142</strain>
    </source>
</reference>
<protein>
    <recommendedName>
        <fullName evidence="3">FG-GAP repeat</fullName>
    </recommendedName>
</protein>
<dbReference type="RefSeq" id="WP_052343029.1">
    <property type="nucleotide sequence ID" value="NZ_BAMD01000089.1"/>
</dbReference>
<evidence type="ECO:0008006" key="3">
    <source>
        <dbReference type="Google" id="ProtNLM"/>
    </source>
</evidence>
<evidence type="ECO:0000313" key="2">
    <source>
        <dbReference type="Proteomes" id="UP000019402"/>
    </source>
</evidence>
<evidence type="ECO:0000313" key="1">
    <source>
        <dbReference type="EMBL" id="GAF05471.1"/>
    </source>
</evidence>
<comment type="caution">
    <text evidence="1">The sequence shown here is derived from an EMBL/GenBank/DDBJ whole genome shotgun (WGS) entry which is preliminary data.</text>
</comment>
<accession>W7YLK4</accession>
<dbReference type="AlphaFoldDB" id="W7YLK4"/>